<evidence type="ECO:0000256" key="6">
    <source>
        <dbReference type="ARBA" id="ARBA00023242"/>
    </source>
</evidence>
<dbReference type="PANTHER" id="PTHR31945">
    <property type="entry name" value="TRANSCRIPTION FACTOR SCREAM2-RELATED"/>
    <property type="match status" value="1"/>
</dbReference>
<dbReference type="InterPro" id="IPR051358">
    <property type="entry name" value="TF_AMS/ICE1/BHLH6-like"/>
</dbReference>
<comment type="subcellular location">
    <subcellularLocation>
        <location evidence="1">Nucleus</location>
    </subcellularLocation>
</comment>
<feature type="domain" description="BHLH" evidence="9">
    <location>
        <begin position="134"/>
        <end position="183"/>
    </location>
</feature>
<dbReference type="Gene3D" id="4.10.280.10">
    <property type="entry name" value="Helix-loop-helix DNA-binding domain"/>
    <property type="match status" value="1"/>
</dbReference>
<proteinExistence type="predicted"/>
<gene>
    <name evidence="10" type="ORF">K2173_014179</name>
</gene>
<dbReference type="GO" id="GO:0043565">
    <property type="term" value="F:sequence-specific DNA binding"/>
    <property type="evidence" value="ECO:0007669"/>
    <property type="project" value="TreeGrafter"/>
</dbReference>
<evidence type="ECO:0000256" key="8">
    <source>
        <dbReference type="SAM" id="MobiDB-lite"/>
    </source>
</evidence>
<evidence type="ECO:0000256" key="7">
    <source>
        <dbReference type="SAM" id="Coils"/>
    </source>
</evidence>
<evidence type="ECO:0000259" key="9">
    <source>
        <dbReference type="PROSITE" id="PS50888"/>
    </source>
</evidence>
<dbReference type="Pfam" id="PF00010">
    <property type="entry name" value="HLH"/>
    <property type="match status" value="1"/>
</dbReference>
<protein>
    <recommendedName>
        <fullName evidence="9">BHLH domain-containing protein</fullName>
    </recommendedName>
</protein>
<comment type="subunit">
    <text evidence="2">Homodimer.</text>
</comment>
<accession>A0AAV8SDQ2</accession>
<organism evidence="10 11">
    <name type="scientific">Erythroxylum novogranatense</name>
    <dbReference type="NCBI Taxonomy" id="1862640"/>
    <lineage>
        <taxon>Eukaryota</taxon>
        <taxon>Viridiplantae</taxon>
        <taxon>Streptophyta</taxon>
        <taxon>Embryophyta</taxon>
        <taxon>Tracheophyta</taxon>
        <taxon>Spermatophyta</taxon>
        <taxon>Magnoliopsida</taxon>
        <taxon>eudicotyledons</taxon>
        <taxon>Gunneridae</taxon>
        <taxon>Pentapetalae</taxon>
        <taxon>rosids</taxon>
        <taxon>fabids</taxon>
        <taxon>Malpighiales</taxon>
        <taxon>Erythroxylaceae</taxon>
        <taxon>Erythroxylum</taxon>
    </lineage>
</organism>
<evidence type="ECO:0000256" key="5">
    <source>
        <dbReference type="ARBA" id="ARBA00023163"/>
    </source>
</evidence>
<evidence type="ECO:0000256" key="3">
    <source>
        <dbReference type="ARBA" id="ARBA00023015"/>
    </source>
</evidence>
<dbReference type="PANTHER" id="PTHR31945:SF17">
    <property type="entry name" value="TRANSCRIPTION FACTOR FER-LIKE IRON DEFICIENCY-INDUCED TRANSCRIPTION FACTOR"/>
    <property type="match status" value="1"/>
</dbReference>
<dbReference type="GO" id="GO:0005634">
    <property type="term" value="C:nucleus"/>
    <property type="evidence" value="ECO:0007669"/>
    <property type="project" value="UniProtKB-SubCell"/>
</dbReference>
<keyword evidence="6" id="KW-0539">Nucleus</keyword>
<keyword evidence="4" id="KW-0238">DNA-binding</keyword>
<evidence type="ECO:0000313" key="10">
    <source>
        <dbReference type="EMBL" id="KAJ8750264.1"/>
    </source>
</evidence>
<name>A0AAV8SDQ2_9ROSI</name>
<evidence type="ECO:0000256" key="1">
    <source>
        <dbReference type="ARBA" id="ARBA00004123"/>
    </source>
</evidence>
<dbReference type="InterPro" id="IPR011598">
    <property type="entry name" value="bHLH_dom"/>
</dbReference>
<feature type="compositionally biased region" description="Polar residues" evidence="8">
    <location>
        <begin position="74"/>
        <end position="90"/>
    </location>
</feature>
<dbReference type="PROSITE" id="PS50888">
    <property type="entry name" value="BHLH"/>
    <property type="match status" value="1"/>
</dbReference>
<dbReference type="Proteomes" id="UP001159364">
    <property type="component" value="Linkage Group LG11"/>
</dbReference>
<evidence type="ECO:0000256" key="2">
    <source>
        <dbReference type="ARBA" id="ARBA00011738"/>
    </source>
</evidence>
<dbReference type="GO" id="GO:0046983">
    <property type="term" value="F:protein dimerization activity"/>
    <property type="evidence" value="ECO:0007669"/>
    <property type="project" value="InterPro"/>
</dbReference>
<comment type="caution">
    <text evidence="10">The sequence shown here is derived from an EMBL/GenBank/DDBJ whole genome shotgun (WGS) entry which is preliminary data.</text>
</comment>
<dbReference type="FunFam" id="4.10.280.10:FF:000096">
    <property type="entry name" value="Basic helix-loop-helix (BHLH) DNA-binding superfamily protein"/>
    <property type="match status" value="1"/>
</dbReference>
<evidence type="ECO:0000256" key="4">
    <source>
        <dbReference type="ARBA" id="ARBA00023125"/>
    </source>
</evidence>
<dbReference type="InterPro" id="IPR036638">
    <property type="entry name" value="HLH_DNA-bd_sf"/>
</dbReference>
<feature type="compositionally biased region" description="Acidic residues" evidence="8">
    <location>
        <begin position="101"/>
        <end position="116"/>
    </location>
</feature>
<reference evidence="10 11" key="1">
    <citation type="submission" date="2021-09" db="EMBL/GenBank/DDBJ databases">
        <title>Genomic insights and catalytic innovation underlie evolution of tropane alkaloids biosynthesis.</title>
        <authorList>
            <person name="Wang Y.-J."/>
            <person name="Tian T."/>
            <person name="Huang J.-P."/>
            <person name="Huang S.-X."/>
        </authorList>
    </citation>
    <scope>NUCLEOTIDE SEQUENCE [LARGE SCALE GENOMIC DNA]</scope>
    <source>
        <strain evidence="10">KIB-2018</strain>
        <tissue evidence="10">Leaf</tissue>
    </source>
</reference>
<dbReference type="EMBL" id="JAIWQS010000011">
    <property type="protein sequence ID" value="KAJ8750264.1"/>
    <property type="molecule type" value="Genomic_DNA"/>
</dbReference>
<feature type="compositionally biased region" description="Basic and acidic residues" evidence="8">
    <location>
        <begin position="132"/>
        <end position="145"/>
    </location>
</feature>
<feature type="region of interest" description="Disordered" evidence="8">
    <location>
        <begin position="74"/>
        <end position="145"/>
    </location>
</feature>
<keyword evidence="5" id="KW-0804">Transcription</keyword>
<feature type="coiled-coil region" evidence="7">
    <location>
        <begin position="180"/>
        <end position="207"/>
    </location>
</feature>
<keyword evidence="11" id="KW-1185">Reference proteome</keyword>
<feature type="compositionally biased region" description="Low complexity" evidence="8">
    <location>
        <begin position="117"/>
        <end position="127"/>
    </location>
</feature>
<dbReference type="SMART" id="SM00353">
    <property type="entry name" value="HLH"/>
    <property type="match status" value="1"/>
</dbReference>
<keyword evidence="7" id="KW-0175">Coiled coil</keyword>
<sequence>MNRIVEESAGNCLVNTTSDFELHDFIDEANFDHFIDLIRGGNEDQFSGFNCDLLDGLLVENEFGQTPEDAFGFNASSTMMSDANPATVTLPSFPKDTRGGEEEDGGEEENDGEEESSGTTNGTTTTTPRSKTKPDRSRALISERSRRGRMKEKLYALRSLVPNITKMDKASIIGDAVFYVQDLQRQAKKLKNEISRLEASLADSERYRGTTTTNKFLTGSNGYQVCKKIIQMEVFQVEERVFYVRLVCNKGEGVAISLCCALESLSNFDLQSSTLAMASDRFVFTFTVNALQSEVVMSLPNLKLQITGALLSHGFEILSFLSV</sequence>
<dbReference type="SUPFAM" id="SSF47459">
    <property type="entry name" value="HLH, helix-loop-helix DNA-binding domain"/>
    <property type="match status" value="1"/>
</dbReference>
<evidence type="ECO:0000313" key="11">
    <source>
        <dbReference type="Proteomes" id="UP001159364"/>
    </source>
</evidence>
<dbReference type="GO" id="GO:0003700">
    <property type="term" value="F:DNA-binding transcription factor activity"/>
    <property type="evidence" value="ECO:0007669"/>
    <property type="project" value="TreeGrafter"/>
</dbReference>
<keyword evidence="3" id="KW-0805">Transcription regulation</keyword>
<dbReference type="AlphaFoldDB" id="A0AAV8SDQ2"/>